<comment type="caution">
    <text evidence="2">The sequence shown here is derived from an EMBL/GenBank/DDBJ whole genome shotgun (WGS) entry which is preliminary data.</text>
</comment>
<keyword evidence="2" id="KW-0503">Monooxygenase</keyword>
<dbReference type="SUPFAM" id="SSF54909">
    <property type="entry name" value="Dimeric alpha+beta barrel"/>
    <property type="match status" value="1"/>
</dbReference>
<dbReference type="Pfam" id="PF03992">
    <property type="entry name" value="ABM"/>
    <property type="match status" value="1"/>
</dbReference>
<dbReference type="AlphaFoldDB" id="A0A417YZM7"/>
<dbReference type="PANTHER" id="PTHR34474:SF2">
    <property type="entry name" value="SIGNAL TRANSDUCTION PROTEIN TRAP"/>
    <property type="match status" value="1"/>
</dbReference>
<dbReference type="OrthoDB" id="2352283at2"/>
<evidence type="ECO:0000313" key="2">
    <source>
        <dbReference type="EMBL" id="RHW43138.1"/>
    </source>
</evidence>
<proteinExistence type="predicted"/>
<name>A0A417YZM7_9BACI</name>
<dbReference type="Gene3D" id="3.30.70.100">
    <property type="match status" value="1"/>
</dbReference>
<protein>
    <submittedName>
        <fullName evidence="2">Antibiotic biosynthesis monooxygenase</fullName>
    </submittedName>
</protein>
<dbReference type="PANTHER" id="PTHR34474">
    <property type="entry name" value="SIGNAL TRANSDUCTION PROTEIN TRAP"/>
    <property type="match status" value="1"/>
</dbReference>
<dbReference type="PROSITE" id="PS51725">
    <property type="entry name" value="ABM"/>
    <property type="match status" value="1"/>
</dbReference>
<keyword evidence="2" id="KW-0560">Oxidoreductase</keyword>
<dbReference type="EMBL" id="QWEG01000001">
    <property type="protein sequence ID" value="RHW43138.1"/>
    <property type="molecule type" value="Genomic_DNA"/>
</dbReference>
<dbReference type="InterPro" id="IPR007138">
    <property type="entry name" value="ABM_dom"/>
</dbReference>
<sequence>MNLYMTAGTYDFLERLAEKHSKEKMVLMTGEDSALLVHETEGKTVFASPRKFEVLESVGSLGNPGLIVMNNIPVTEEGRPVFEYRFKNRAGKIESSPGFQAIRVLRPIKSNTYVILTAWEDEAAFQSWKDSNAFGKSHGAKTEESGQSIFSGKSYITKYYISE</sequence>
<feature type="domain" description="ABM" evidence="1">
    <location>
        <begin position="66"/>
        <end position="156"/>
    </location>
</feature>
<evidence type="ECO:0000313" key="3">
    <source>
        <dbReference type="Proteomes" id="UP000284416"/>
    </source>
</evidence>
<dbReference type="RefSeq" id="WP_118918746.1">
    <property type="nucleotide sequence ID" value="NZ_QWEG01000001.1"/>
</dbReference>
<gene>
    <name evidence="2" type="ORF">D1B31_00200</name>
</gene>
<keyword evidence="3" id="KW-1185">Reference proteome</keyword>
<dbReference type="GO" id="GO:0004497">
    <property type="term" value="F:monooxygenase activity"/>
    <property type="evidence" value="ECO:0007669"/>
    <property type="project" value="UniProtKB-KW"/>
</dbReference>
<dbReference type="InterPro" id="IPR050404">
    <property type="entry name" value="Heme-degrading_MO"/>
</dbReference>
<dbReference type="InterPro" id="IPR011008">
    <property type="entry name" value="Dimeric_a/b-barrel"/>
</dbReference>
<accession>A0A417YZM7</accession>
<dbReference type="Proteomes" id="UP000284416">
    <property type="component" value="Unassembled WGS sequence"/>
</dbReference>
<reference evidence="2 3" key="1">
    <citation type="journal article" date="2017" name="Int. J. Syst. Evol. Microbiol.">
        <title>Bacillus notoginsengisoli sp. nov., a novel bacterium isolated from the rhizosphere of Panax notoginseng.</title>
        <authorList>
            <person name="Zhang M.Y."/>
            <person name="Cheng J."/>
            <person name="Cai Y."/>
            <person name="Zhang T.Y."/>
            <person name="Wu Y.Y."/>
            <person name="Manikprabhu D."/>
            <person name="Li W.J."/>
            <person name="Zhang Y.X."/>
        </authorList>
    </citation>
    <scope>NUCLEOTIDE SEQUENCE [LARGE SCALE GENOMIC DNA]</scope>
    <source>
        <strain evidence="2 3">JCM 30743</strain>
    </source>
</reference>
<evidence type="ECO:0000259" key="1">
    <source>
        <dbReference type="PROSITE" id="PS51725"/>
    </source>
</evidence>
<organism evidence="2 3">
    <name type="scientific">Neobacillus notoginsengisoli</name>
    <dbReference type="NCBI Taxonomy" id="1578198"/>
    <lineage>
        <taxon>Bacteria</taxon>
        <taxon>Bacillati</taxon>
        <taxon>Bacillota</taxon>
        <taxon>Bacilli</taxon>
        <taxon>Bacillales</taxon>
        <taxon>Bacillaceae</taxon>
        <taxon>Neobacillus</taxon>
    </lineage>
</organism>